<dbReference type="SUPFAM" id="SSF103032">
    <property type="entry name" value="Hypothetical protein YwqG"/>
    <property type="match status" value="1"/>
</dbReference>
<keyword evidence="2" id="KW-1185">Reference proteome</keyword>
<proteinExistence type="predicted"/>
<dbReference type="PANTHER" id="PTHR36436">
    <property type="entry name" value="SLL5081 PROTEIN"/>
    <property type="match status" value="1"/>
</dbReference>
<dbReference type="InterPro" id="IPR035948">
    <property type="entry name" value="YwqG-like_sf"/>
</dbReference>
<evidence type="ECO:0000313" key="1">
    <source>
        <dbReference type="EMBL" id="QIK71950.1"/>
    </source>
</evidence>
<gene>
    <name evidence="1" type="ORF">G7070_06295</name>
</gene>
<dbReference type="Gene3D" id="2.30.320.10">
    <property type="entry name" value="YwqG-like"/>
    <property type="match status" value="1"/>
</dbReference>
<name>A0A6G7Y558_9ACTN</name>
<dbReference type="KEGG" id="prv:G7070_06295"/>
<dbReference type="Proteomes" id="UP000501058">
    <property type="component" value="Chromosome"/>
</dbReference>
<dbReference type="AlphaFoldDB" id="A0A6G7Y558"/>
<dbReference type="RefSeq" id="WP_166232836.1">
    <property type="nucleotide sequence ID" value="NZ_CP049865.1"/>
</dbReference>
<reference evidence="1 2" key="1">
    <citation type="submission" date="2020-03" db="EMBL/GenBank/DDBJ databases">
        <title>Propioniciclava sp. nov., isolated from Hydrophilus acuminatus.</title>
        <authorList>
            <person name="Hyun D.-W."/>
            <person name="Bae J.-W."/>
        </authorList>
    </citation>
    <scope>NUCLEOTIDE SEQUENCE [LARGE SCALE GENOMIC DNA]</scope>
    <source>
        <strain evidence="1 2">HDW11</strain>
    </source>
</reference>
<dbReference type="Pfam" id="PF09234">
    <property type="entry name" value="DUF1963"/>
    <property type="match status" value="1"/>
</dbReference>
<dbReference type="PANTHER" id="PTHR36436:SF6">
    <property type="entry name" value="SLL5081 PROTEIN"/>
    <property type="match status" value="1"/>
</dbReference>
<evidence type="ECO:0000313" key="2">
    <source>
        <dbReference type="Proteomes" id="UP000501058"/>
    </source>
</evidence>
<protein>
    <submittedName>
        <fullName evidence="1">DUF1963 domain-containing protein</fullName>
    </submittedName>
</protein>
<organism evidence="1 2">
    <name type="scientific">Propioniciclava coleopterorum</name>
    <dbReference type="NCBI Taxonomy" id="2714937"/>
    <lineage>
        <taxon>Bacteria</taxon>
        <taxon>Bacillati</taxon>
        <taxon>Actinomycetota</taxon>
        <taxon>Actinomycetes</taxon>
        <taxon>Propionibacteriales</taxon>
        <taxon>Propionibacteriaceae</taxon>
        <taxon>Propioniciclava</taxon>
    </lineage>
</organism>
<dbReference type="EMBL" id="CP049865">
    <property type="protein sequence ID" value="QIK71950.1"/>
    <property type="molecule type" value="Genomic_DNA"/>
</dbReference>
<sequence>MDFDAHDLSATHFDEFVHHLGLAAHLAPLRAALRPTTYLLLDGHGPAPVGASKVGGDPDLPADVEWPIDSGDWAMAFAFQIDLAQVPEAARDALPASGLLSFFVGVDEPATGVEHTVLLIPAGVPLAPRRPPEGVAMAAFMEEVDPGPLRLETVLDLPRWATNEHTALTEESMDAAEQEAYEALQEALRPPRQDPGNVVGRLLGHAAGIGIDPREDAVVVQEVDPNLLYNYDERHKIDMARAEKWRHLLTIYSCGALNLWIWDAGYLQVLIHEDALAALDFENDYASVESS</sequence>
<accession>A0A6G7Y558</accession>
<dbReference type="InterPro" id="IPR015315">
    <property type="entry name" value="DUF1963"/>
</dbReference>